<protein>
    <submittedName>
        <fullName evidence="2">Alpha-E domain-containing protein</fullName>
    </submittedName>
</protein>
<gene>
    <name evidence="2" type="ORF">ACIKP9_07860</name>
</gene>
<accession>A0ABW8GL79</accession>
<reference evidence="2 3" key="1">
    <citation type="submission" date="2024-11" db="EMBL/GenBank/DDBJ databases">
        <authorList>
            <person name="Kaparullina E.N."/>
            <person name="Delegan Y.A."/>
            <person name="Doronina N.V."/>
        </authorList>
    </citation>
    <scope>NUCLEOTIDE SEQUENCE [LARGE SCALE GENOMIC DNA]</scope>
    <source>
        <strain evidence="2 3">7sh_L</strain>
    </source>
</reference>
<sequence>MLSRTADHLYWMARYIERAENMARVLDVTYNMSLVPNASQSETTLWEPALQIAGGVEKYRQEYGEVTAAGVVRFLAMDTHNPSSIYSALRSARENARSVRVTLSAETWENINALWLEFSQFVGMDLMQKGLGEFCDWVKSRSHLFRGVSFGTMLRDDAFRFLRLGTFIERADNTARLLDVKYHLLLPSDAEVGGAVDYYEWSAVLRSVSAFQAYQKVFNDAIEPWKVAELLVLRQDMPRSLHACFAEITPILDQVGGLHSNECRRLAGELHARLRYGRMNDIFQEGLHEFLTDFIISNNNLGAEIQRTFLNAPINGLAAETE</sequence>
<dbReference type="PANTHER" id="PTHR34595:SF7">
    <property type="entry name" value="SLL1039 PROTEIN"/>
    <property type="match status" value="1"/>
</dbReference>
<comment type="caution">
    <text evidence="2">The sequence shown here is derived from an EMBL/GenBank/DDBJ whole genome shotgun (WGS) entry which is preliminary data.</text>
</comment>
<name>A0ABW8GL79_9PROT</name>
<dbReference type="PANTHER" id="PTHR34595">
    <property type="entry name" value="BLR5612 PROTEIN"/>
    <property type="match status" value="1"/>
</dbReference>
<dbReference type="RefSeq" id="WP_400881244.1">
    <property type="nucleotide sequence ID" value="NZ_JBIWXY010000001.1"/>
</dbReference>
<organism evidence="2 3">
    <name type="scientific">Methylobacillus methanolivorans</name>
    <dbReference type="NCBI Taxonomy" id="1848927"/>
    <lineage>
        <taxon>Bacteria</taxon>
        <taxon>Pseudomonadati</taxon>
        <taxon>Pseudomonadota</taxon>
        <taxon>Betaproteobacteria</taxon>
        <taxon>Nitrosomonadales</taxon>
        <taxon>Methylophilaceae</taxon>
        <taxon>Methylobacillus</taxon>
    </lineage>
</organism>
<keyword evidence="3" id="KW-1185">Reference proteome</keyword>
<proteinExistence type="predicted"/>
<dbReference type="Proteomes" id="UP001617669">
    <property type="component" value="Unassembled WGS sequence"/>
</dbReference>
<evidence type="ECO:0000313" key="2">
    <source>
        <dbReference type="EMBL" id="MFJ5446140.1"/>
    </source>
</evidence>
<dbReference type="Pfam" id="PF04168">
    <property type="entry name" value="Alpha-E"/>
    <property type="match status" value="1"/>
</dbReference>
<dbReference type="InterPro" id="IPR051680">
    <property type="entry name" value="ATP-dep_Glu-Cys_Ligase-2"/>
</dbReference>
<dbReference type="InterPro" id="IPR007296">
    <property type="entry name" value="DUF403"/>
</dbReference>
<dbReference type="EMBL" id="JBIWXY010000001">
    <property type="protein sequence ID" value="MFJ5446140.1"/>
    <property type="molecule type" value="Genomic_DNA"/>
</dbReference>
<evidence type="ECO:0000259" key="1">
    <source>
        <dbReference type="Pfam" id="PF04168"/>
    </source>
</evidence>
<evidence type="ECO:0000313" key="3">
    <source>
        <dbReference type="Proteomes" id="UP001617669"/>
    </source>
</evidence>
<feature type="domain" description="DUF403" evidence="1">
    <location>
        <begin position="1"/>
        <end position="310"/>
    </location>
</feature>